<dbReference type="Proteomes" id="UP001600888">
    <property type="component" value="Unassembled WGS sequence"/>
</dbReference>
<dbReference type="PANTHER" id="PTHR33137:SF43">
    <property type="entry name" value="C2H2-TYPE DOMAIN-CONTAINING PROTEIN"/>
    <property type="match status" value="1"/>
</dbReference>
<feature type="region of interest" description="Disordered" evidence="1">
    <location>
        <begin position="117"/>
        <end position="149"/>
    </location>
</feature>
<feature type="compositionally biased region" description="Low complexity" evidence="1">
    <location>
        <begin position="69"/>
        <end position="86"/>
    </location>
</feature>
<comment type="caution">
    <text evidence="2">The sequence shown here is derived from an EMBL/GenBank/DDBJ whole genome shotgun (WGS) entry which is preliminary data.</text>
</comment>
<feature type="region of interest" description="Disordered" evidence="1">
    <location>
        <begin position="58"/>
        <end position="102"/>
    </location>
</feature>
<organism evidence="2 3">
    <name type="scientific">Diaporthe vaccinii</name>
    <dbReference type="NCBI Taxonomy" id="105482"/>
    <lineage>
        <taxon>Eukaryota</taxon>
        <taxon>Fungi</taxon>
        <taxon>Dikarya</taxon>
        <taxon>Ascomycota</taxon>
        <taxon>Pezizomycotina</taxon>
        <taxon>Sordariomycetes</taxon>
        <taxon>Sordariomycetidae</taxon>
        <taxon>Diaporthales</taxon>
        <taxon>Diaporthaceae</taxon>
        <taxon>Diaporthe</taxon>
        <taxon>Diaporthe eres species complex</taxon>
    </lineage>
</organism>
<evidence type="ECO:0000313" key="2">
    <source>
        <dbReference type="EMBL" id="KAL2289450.1"/>
    </source>
</evidence>
<dbReference type="EMBL" id="JBAWTH010000012">
    <property type="protein sequence ID" value="KAL2289450.1"/>
    <property type="molecule type" value="Genomic_DNA"/>
</dbReference>
<dbReference type="InterPro" id="IPR044661">
    <property type="entry name" value="MED15a/b/c-like"/>
</dbReference>
<feature type="region of interest" description="Disordered" evidence="1">
    <location>
        <begin position="288"/>
        <end position="313"/>
    </location>
</feature>
<evidence type="ECO:0000256" key="1">
    <source>
        <dbReference type="SAM" id="MobiDB-lite"/>
    </source>
</evidence>
<gene>
    <name evidence="2" type="ORF">FJTKL_01732</name>
</gene>
<accession>A0ABR4F4J6</accession>
<protein>
    <submittedName>
        <fullName evidence="2">Uncharacterized protein</fullName>
    </submittedName>
</protein>
<evidence type="ECO:0000313" key="3">
    <source>
        <dbReference type="Proteomes" id="UP001600888"/>
    </source>
</evidence>
<name>A0ABR4F4J6_9PEZI</name>
<sequence>MANPTQQGFFVPDLLATLPNTLASIIDQRVNAIVDQRFQDIEQRLDNVEAVLRAEGRLAPPRQSPLRAQVQHHQQQHHQPQFQQNVNPPPPPQPQTHHNQNVVDNTDPVLALASANQAAAMNAHPAPPVPPQQQQQQQSHQQQQQQQQAQAQQQQQQQQAQQQQQQQQQQPQMAPPPAAVLHAMPPIVAMEIPPEGFPISSRATMQLELDQFTIPRGYSMRMSGTRDMGKGKRKIRWICFRAGEARYSEASKAAGMPERSSKKCNCPFKFECVETFRDSNMWVVHHHITPGTTTHNHPPSDPSEDPRSRKLPPAVASEVDGWLRQGWQVSKIMTELKNRGFKNVLSRDLYNRRQQLKREDESGEA</sequence>
<proteinExistence type="predicted"/>
<keyword evidence="3" id="KW-1185">Reference proteome</keyword>
<dbReference type="PANTHER" id="PTHR33137">
    <property type="entry name" value="MEDIATOR OF RNA POLYMERASE II TRANSCRIPTION SUBUNIT 15A-RELATED"/>
    <property type="match status" value="1"/>
</dbReference>
<reference evidence="2 3" key="1">
    <citation type="submission" date="2024-03" db="EMBL/GenBank/DDBJ databases">
        <title>A high-quality draft genome sequence of Diaporthe vaccinii, a causative agent of upright dieback and viscid rot disease in cranberry plants.</title>
        <authorList>
            <person name="Sarrasin M."/>
            <person name="Lang B.F."/>
            <person name="Burger G."/>
        </authorList>
    </citation>
    <scope>NUCLEOTIDE SEQUENCE [LARGE SCALE GENOMIC DNA]</scope>
    <source>
        <strain evidence="2 3">IS7</strain>
    </source>
</reference>
<feature type="compositionally biased region" description="Low complexity" evidence="1">
    <location>
        <begin position="132"/>
        <end position="149"/>
    </location>
</feature>